<keyword evidence="1" id="KW-0472">Membrane</keyword>
<gene>
    <name evidence="2" type="ORF">BC748_2778</name>
</gene>
<name>A0A4R6Q6B0_9FLAO</name>
<dbReference type="OrthoDB" id="5431540at2"/>
<evidence type="ECO:0000313" key="3">
    <source>
        <dbReference type="Proteomes" id="UP000295260"/>
    </source>
</evidence>
<keyword evidence="1" id="KW-1133">Transmembrane helix</keyword>
<reference evidence="2 3" key="1">
    <citation type="submission" date="2019-03" db="EMBL/GenBank/DDBJ databases">
        <title>Genomic Encyclopedia of Archaeal and Bacterial Type Strains, Phase II (KMG-II): from individual species to whole genera.</title>
        <authorList>
            <person name="Goeker M."/>
        </authorList>
    </citation>
    <scope>NUCLEOTIDE SEQUENCE [LARGE SCALE GENOMIC DNA]</scope>
    <source>
        <strain evidence="2 3">DSM 25687</strain>
    </source>
</reference>
<accession>A0A4R6Q6B0</accession>
<dbReference type="AlphaFoldDB" id="A0A4R6Q6B0"/>
<feature type="transmembrane region" description="Helical" evidence="1">
    <location>
        <begin position="41"/>
        <end position="59"/>
    </location>
</feature>
<comment type="caution">
    <text evidence="2">The sequence shown here is derived from an EMBL/GenBank/DDBJ whole genome shotgun (WGS) entry which is preliminary data.</text>
</comment>
<dbReference type="Proteomes" id="UP000295260">
    <property type="component" value="Unassembled WGS sequence"/>
</dbReference>
<keyword evidence="3" id="KW-1185">Reference proteome</keyword>
<evidence type="ECO:0000256" key="1">
    <source>
        <dbReference type="SAM" id="Phobius"/>
    </source>
</evidence>
<dbReference type="RefSeq" id="WP_133533967.1">
    <property type="nucleotide sequence ID" value="NZ_SNXR01000018.1"/>
</dbReference>
<feature type="transmembrane region" description="Helical" evidence="1">
    <location>
        <begin position="6"/>
        <end position="29"/>
    </location>
</feature>
<proteinExistence type="predicted"/>
<protein>
    <submittedName>
        <fullName evidence="2">Uncharacterized protein</fullName>
    </submittedName>
</protein>
<sequence>MIKGEKIIIIVFSSFYLIIFIIELILFLFKIKVPKFSLKKILIINLVLILIGLLGLLTLTHTNYLDYEKPIPYSEYNRIGFKNFRGIELFKKKFNGSKYFAYVVTTIELDKENNSIVAYFHPSKSFVYNKKSSSSDLLTHELYHFKITEIFARKTRKEIIEKNIINFDEKERVLIKNLIDEDIFQKKYDFETFHSYVYSKQKEFERTIDSLLITLNKYKNPELK</sequence>
<organism evidence="2 3">
    <name type="scientific">Flavobacterium dankookense</name>
    <dbReference type="NCBI Taxonomy" id="706186"/>
    <lineage>
        <taxon>Bacteria</taxon>
        <taxon>Pseudomonadati</taxon>
        <taxon>Bacteroidota</taxon>
        <taxon>Flavobacteriia</taxon>
        <taxon>Flavobacteriales</taxon>
        <taxon>Flavobacteriaceae</taxon>
        <taxon>Flavobacterium</taxon>
    </lineage>
</organism>
<dbReference type="EMBL" id="SNXR01000018">
    <property type="protein sequence ID" value="TDP57565.1"/>
    <property type="molecule type" value="Genomic_DNA"/>
</dbReference>
<evidence type="ECO:0000313" key="2">
    <source>
        <dbReference type="EMBL" id="TDP57565.1"/>
    </source>
</evidence>
<keyword evidence="1" id="KW-0812">Transmembrane</keyword>